<dbReference type="PANTHER" id="PTHR30570">
    <property type="entry name" value="PERIPLASMIC PHOSPHATE BINDING COMPONENT OF PHOSPHATE ABC TRANSPORTER"/>
    <property type="match status" value="1"/>
</dbReference>
<comment type="similarity">
    <text evidence="1 4">Belongs to the PstS family.</text>
</comment>
<evidence type="ECO:0000313" key="6">
    <source>
        <dbReference type="EMBL" id="RFT15779.1"/>
    </source>
</evidence>
<dbReference type="GO" id="GO:0042301">
    <property type="term" value="F:phosphate ion binding"/>
    <property type="evidence" value="ECO:0007669"/>
    <property type="project" value="UniProtKB-UniRule"/>
</dbReference>
<dbReference type="Proteomes" id="UP000257323">
    <property type="component" value="Unassembled WGS sequence"/>
</dbReference>
<evidence type="ECO:0000256" key="4">
    <source>
        <dbReference type="RuleBase" id="RU367119"/>
    </source>
</evidence>
<dbReference type="AlphaFoldDB" id="A0A3E2BLZ4"/>
<protein>
    <recommendedName>
        <fullName evidence="4">Phosphate-binding protein</fullName>
    </recommendedName>
</protein>
<evidence type="ECO:0000313" key="7">
    <source>
        <dbReference type="Proteomes" id="UP000257323"/>
    </source>
</evidence>
<dbReference type="CDD" id="cd13653">
    <property type="entry name" value="PBP2_phosphate_like_1"/>
    <property type="match status" value="1"/>
</dbReference>
<comment type="function">
    <text evidence="4">Involved in the system for phosphate transport across the cytoplasmic membrane.</text>
</comment>
<dbReference type="InterPro" id="IPR011862">
    <property type="entry name" value="Phos-bd"/>
</dbReference>
<evidence type="ECO:0000256" key="2">
    <source>
        <dbReference type="ARBA" id="ARBA00022448"/>
    </source>
</evidence>
<evidence type="ECO:0000259" key="5">
    <source>
        <dbReference type="Pfam" id="PF12849"/>
    </source>
</evidence>
<keyword evidence="3" id="KW-0732">Signal</keyword>
<proteinExistence type="inferred from homology"/>
<organism evidence="6 7">
    <name type="scientific">Candidatus Saccharicenans subterraneus</name>
    <dbReference type="NCBI Taxonomy" id="2508984"/>
    <lineage>
        <taxon>Bacteria</taxon>
        <taxon>Candidatus Aminicenantota</taxon>
        <taxon>Candidatus Aminicenantia</taxon>
        <taxon>Candidatus Aminicenantales</taxon>
        <taxon>Candidatus Saccharicenantaceae</taxon>
        <taxon>Candidatus Saccharicenans</taxon>
    </lineage>
</organism>
<dbReference type="SUPFAM" id="SSF53850">
    <property type="entry name" value="Periplasmic binding protein-like II"/>
    <property type="match status" value="1"/>
</dbReference>
<dbReference type="GO" id="GO:0006817">
    <property type="term" value="P:phosphate ion transport"/>
    <property type="evidence" value="ECO:0007669"/>
    <property type="project" value="UniProtKB-UniRule"/>
</dbReference>
<evidence type="ECO:0000256" key="3">
    <source>
        <dbReference type="ARBA" id="ARBA00022729"/>
    </source>
</evidence>
<dbReference type="Pfam" id="PF12849">
    <property type="entry name" value="PBP_like_2"/>
    <property type="match status" value="1"/>
</dbReference>
<accession>A0A3E2BLZ4</accession>
<sequence>MGTIFYRLKFLLVFLLLVTLAFFPSCRSGRRGHSLVVAGSTSIQPFADKWAEVFMEKRPGEIVDVQGGGSSAGIQAVLTGAAHIGMSSRELKGDEKELYQIEVAHDGLAIIVHPSNPLDNLTIEQVKSIFLGEITTWETLNGQKKAITVVVREEGSGTRGAFQELVMGKSRITKKAIVQDSNGTVREIVSRDPNAIGFISLGLVNDSVKALALNGVKPTEEAILKKEYKLVRPFLFLTRETPSGLAREFIDFVLSDEIQELVHKEGLIPVRRGSRPEGSR</sequence>
<gene>
    <name evidence="6" type="ORF">OP8BY_2177</name>
</gene>
<keyword evidence="4" id="KW-0592">Phosphate transport</keyword>
<dbReference type="InterPro" id="IPR050811">
    <property type="entry name" value="Phosphate_ABC_transporter"/>
</dbReference>
<reference evidence="6 7" key="1">
    <citation type="submission" date="2018-08" db="EMBL/GenBank/DDBJ databases">
        <title>Genome analysis of the thermophilic bacterium of the candidate phylum Aminicenantes from deep subsurface aquifer revealed its physiology and ecological role.</title>
        <authorList>
            <person name="Kadnikov V.V."/>
            <person name="Mardanov A.V."/>
            <person name="Beletsky A.V."/>
            <person name="Karnachuk O.V."/>
            <person name="Ravin N.V."/>
        </authorList>
    </citation>
    <scope>NUCLEOTIDE SEQUENCE [LARGE SCALE GENOMIC DNA]</scope>
    <source>
        <strain evidence="6">BY38</strain>
    </source>
</reference>
<dbReference type="EMBL" id="QUAH01000006">
    <property type="protein sequence ID" value="RFT15779.1"/>
    <property type="molecule type" value="Genomic_DNA"/>
</dbReference>
<dbReference type="PANTHER" id="PTHR30570:SF1">
    <property type="entry name" value="PHOSPHATE-BINDING PROTEIN PSTS"/>
    <property type="match status" value="1"/>
</dbReference>
<feature type="domain" description="PBP" evidence="5">
    <location>
        <begin position="33"/>
        <end position="257"/>
    </location>
</feature>
<evidence type="ECO:0000256" key="1">
    <source>
        <dbReference type="ARBA" id="ARBA00008725"/>
    </source>
</evidence>
<dbReference type="InterPro" id="IPR024370">
    <property type="entry name" value="PBP_domain"/>
</dbReference>
<keyword evidence="2 4" id="KW-0813">Transport</keyword>
<name>A0A3E2BLZ4_9BACT</name>
<dbReference type="Gene3D" id="3.40.190.10">
    <property type="entry name" value="Periplasmic binding protein-like II"/>
    <property type="match status" value="2"/>
</dbReference>
<comment type="caution">
    <text evidence="6">The sequence shown here is derived from an EMBL/GenBank/DDBJ whole genome shotgun (WGS) entry which is preliminary data.</text>
</comment>
<dbReference type="NCBIfam" id="TIGR02136">
    <property type="entry name" value="ptsS_2"/>
    <property type="match status" value="1"/>
</dbReference>